<sequence length="715" mass="82051">MNEDAQTRRARVEINNLPVLTTLIRGSSQTKSLTERLFELLGQLQFDQCLSLIKLHEKQKHVDGEMISSLKMLLQCEKMYTSAHFNSEKQDLHHQYSSLSSKLSLLVMTAPSETKNDDATLSSPPESTLNNGNDYARVLDLDEHEIALSKELLQDTRLLIQLRQEMIEFYRMLSRTKQTPKFDNFCKIVSGLRSKLVDRVKHKLLYKQAQNAYFELDAIHAIFKTEGLICKYRYKEAVFSFFRVKNILKSWKELHAQSSNQSSAPPSPISRSLINNPANNIPSFDDPHFNNVISDYQQKVSPRDVSINSVVDESYFTRDDVETKPAVTLQLKRKPMSPMKKIPTRPNNQQHSQQHQQSHTHSLNPSLFGSLVNMIKKTTPPPHLLENGRELETTPMSTTSSLSTTMDHHSDHTKKTLSKDFEAFSPPPAPQSTTPNTSLTSTPNTPQHHLVPSITSMPIQPKEVNLLTETNLYRWLNMMHSFTVSKYTLYFRDVLRCNTKTQFSELCGLGIVDYYASIESFANVVNPFAICLIMNCGFGNQNVPGSPSSSSSHSTEKYHLTQSYYEIDKQGYSLCNRLKQMKMFSNELESDEDEDDDSGFMAQSGNKSWPCIFSYPEQVDRNLLRVMYWPDLLSLIMDNSGDLEKDIEPLCSCEEKSSYYVCCVDPKIYMCVIFNFSTKTKPKVNKLTMDFMFHMNIYMRRTKLFSYLNTFTVDK</sequence>
<dbReference type="GO" id="GO:0034198">
    <property type="term" value="P:cellular response to amino acid starvation"/>
    <property type="evidence" value="ECO:0007669"/>
    <property type="project" value="TreeGrafter"/>
</dbReference>
<dbReference type="SUPFAM" id="SSF158548">
    <property type="entry name" value="FLJ32549 domain-like"/>
    <property type="match status" value="1"/>
</dbReference>
<feature type="compositionally biased region" description="Low complexity" evidence="1">
    <location>
        <begin position="349"/>
        <end position="362"/>
    </location>
</feature>
<dbReference type="GO" id="GO:0042149">
    <property type="term" value="P:cellular response to glucose starvation"/>
    <property type="evidence" value="ECO:0007669"/>
    <property type="project" value="TreeGrafter"/>
</dbReference>
<dbReference type="PANTHER" id="PTHR31581">
    <property type="entry name" value="KICSTOR COMPLEX PROTEIN C12ORF66"/>
    <property type="match status" value="1"/>
</dbReference>
<feature type="region of interest" description="Disordered" evidence="1">
    <location>
        <begin position="380"/>
        <end position="447"/>
    </location>
</feature>
<feature type="compositionally biased region" description="Low complexity" evidence="1">
    <location>
        <begin position="432"/>
        <end position="446"/>
    </location>
</feature>
<evidence type="ECO:0000313" key="3">
    <source>
        <dbReference type="Proteomes" id="UP001431209"/>
    </source>
</evidence>
<comment type="caution">
    <text evidence="2">The sequence shown here is derived from an EMBL/GenBank/DDBJ whole genome shotgun (WGS) entry which is preliminary data.</text>
</comment>
<dbReference type="Pfam" id="PF09404">
    <property type="entry name" value="C12orf66_like"/>
    <property type="match status" value="3"/>
</dbReference>
<dbReference type="InterPro" id="IPR038060">
    <property type="entry name" value="C12orf66-like_central_sf"/>
</dbReference>
<evidence type="ECO:0000313" key="2">
    <source>
        <dbReference type="EMBL" id="KAL0487960.1"/>
    </source>
</evidence>
<reference evidence="2 3" key="1">
    <citation type="submission" date="2024-03" db="EMBL/GenBank/DDBJ databases">
        <title>The Acrasis kona genome and developmental transcriptomes reveal deep origins of eukaryotic multicellular pathways.</title>
        <authorList>
            <person name="Sheikh S."/>
            <person name="Fu C.-J."/>
            <person name="Brown M.W."/>
            <person name="Baldauf S.L."/>
        </authorList>
    </citation>
    <scope>NUCLEOTIDE SEQUENCE [LARGE SCALE GENOMIC DNA]</scope>
    <source>
        <strain evidence="2 3">ATCC MYA-3509</strain>
    </source>
</reference>
<gene>
    <name evidence="2" type="ORF">AKO1_015303</name>
</gene>
<dbReference type="GO" id="GO:0061462">
    <property type="term" value="P:protein localization to lysosome"/>
    <property type="evidence" value="ECO:0007669"/>
    <property type="project" value="TreeGrafter"/>
</dbReference>
<dbReference type="Gene3D" id="3.30.450.240">
    <property type="match status" value="1"/>
</dbReference>
<dbReference type="InterPro" id="IPR018544">
    <property type="entry name" value="KICS_2"/>
</dbReference>
<dbReference type="PANTHER" id="PTHR31581:SF1">
    <property type="entry name" value="KICSTOR SUBUNIT 2"/>
    <property type="match status" value="1"/>
</dbReference>
<proteinExistence type="predicted"/>
<evidence type="ECO:0000256" key="1">
    <source>
        <dbReference type="SAM" id="MobiDB-lite"/>
    </source>
</evidence>
<dbReference type="SUPFAM" id="SSF160651">
    <property type="entry name" value="FLJ32549 C-terminal domain-like"/>
    <property type="match status" value="1"/>
</dbReference>
<feature type="compositionally biased region" description="Low complexity" evidence="1">
    <location>
        <begin position="393"/>
        <end position="405"/>
    </location>
</feature>
<feature type="region of interest" description="Disordered" evidence="1">
    <location>
        <begin position="332"/>
        <end position="366"/>
    </location>
</feature>
<dbReference type="GO" id="GO:1904262">
    <property type="term" value="P:negative regulation of TORC1 signaling"/>
    <property type="evidence" value="ECO:0007669"/>
    <property type="project" value="TreeGrafter"/>
</dbReference>
<organism evidence="2 3">
    <name type="scientific">Acrasis kona</name>
    <dbReference type="NCBI Taxonomy" id="1008807"/>
    <lineage>
        <taxon>Eukaryota</taxon>
        <taxon>Discoba</taxon>
        <taxon>Heterolobosea</taxon>
        <taxon>Tetramitia</taxon>
        <taxon>Eutetramitia</taxon>
        <taxon>Acrasidae</taxon>
        <taxon>Acrasis</taxon>
    </lineage>
</organism>
<dbReference type="Proteomes" id="UP001431209">
    <property type="component" value="Unassembled WGS sequence"/>
</dbReference>
<feature type="region of interest" description="Disordered" evidence="1">
    <location>
        <begin position="258"/>
        <end position="277"/>
    </location>
</feature>
<dbReference type="EMBL" id="JAOPGA020001389">
    <property type="protein sequence ID" value="KAL0487960.1"/>
    <property type="molecule type" value="Genomic_DNA"/>
</dbReference>
<keyword evidence="3" id="KW-1185">Reference proteome</keyword>
<dbReference type="Gene3D" id="1.10.3450.30">
    <property type="match status" value="1"/>
</dbReference>
<feature type="compositionally biased region" description="Basic and acidic residues" evidence="1">
    <location>
        <begin position="406"/>
        <end position="422"/>
    </location>
</feature>
<name>A0AAW2ZER5_9EUKA</name>
<protein>
    <submittedName>
        <fullName evidence="2">Uncharacterized protein</fullName>
    </submittedName>
</protein>
<dbReference type="AlphaFoldDB" id="A0AAW2ZER5"/>
<accession>A0AAW2ZER5</accession>